<dbReference type="EMBL" id="CP001792">
    <property type="protein sequence ID" value="ACX74382.1"/>
    <property type="molecule type" value="Genomic_DNA"/>
</dbReference>
<dbReference type="RefSeq" id="WP_015731820.1">
    <property type="nucleotide sequence ID" value="NC_013410.1"/>
</dbReference>
<protein>
    <recommendedName>
        <fullName evidence="3">Type 4 fimbrial biogenesis protein PilX N-terminal domain-containing protein</fullName>
    </recommendedName>
</protein>
<name>A0ABN3YV01_FIBSS</name>
<proteinExistence type="predicted"/>
<accession>A0ABN3YV01</accession>
<evidence type="ECO:0008006" key="3">
    <source>
        <dbReference type="Google" id="ProtNLM"/>
    </source>
</evidence>
<sequence length="2418" mass="263934">MYKQKNMKSGVSLITVLMFMLIATIAATATYKLLTSQGLSSESRMRQQEAYQSSQAGIESARMWMTFHANDVGALVKAFIDGGNKPINLDARLRPLQRAGQNYHVWLTGVNTEKNTFKLKILSSGESKNNTQWNETAIFNVDGLYRVRLFEEEEYSAIPFRYNYFGGSTQSQGHMKAYSLLINGNTEGSNPIYTENDLIVTGNAIASGNSIGAGTTVCIGGNLDASNGVLGNDFYVGGNAAHFTFPSSSEPAGLYNANVTGNVYIEGNLEAPTTGDQKFQKNLTVNGTWYTNFSAHDSRVAGNMCLGENGQVLISEKNPARDFLVGGNVWAESTYPIWITNGEDNEGEYNKIIIGNKKDSKVYIKSAHPIADYVTLRNNRTFIEKNTYYKGSYTYGSQAKWDNKTTRPYPDLKPHMKNKNDAYYLYYYNGQGQDVDYIVSNAGGWGWGAQAYYANYYVGNKIFYTPQSGYWGSYGYTAEKNNFLNYQNGTPTGSPYCKATPDKWRPECRVTPWFKSQGTVSSEMPASQPFECAESVKTYCNKLWKKKEGCDGASYKVDDILVTAYNQFISYANKNCSNVTHWGDNMSRYLNECYKENSSDPTKYKNNLYNGYQVVEIKNRTELKNPTTPLKGKFIIVVTQALGQQNLPPTTADSYVLLYLKEGASSTIQAAVENGIYNYFIYTKKDIGGLLFNNSTFSGSVYATADNCAKVGDFKARSLVFNDDMMNDLSANAVICNASVGESSCGGAATGTSGSSSSSSESTEKLFDSYYISMAPQLGVRLESQNKSSETPPQASSNNITELSPSFIVLPRIIYLPSDPYGQLTDYYNVQTLNSNGAALRKSDVNVSCSGPGALSTTGNLYTGTALSRGLYTCTATASNYPSIPFWVHVGKDTRGTATIVFEKESEEMDANDLKEVKLEVPAHAAELTVNFYCPDVENEAWSYVSLGDNVTRNGMSCTLKLAANSSAATPTIATIKTSNAVKGSLLFQLLPGEGYLPGSPSSTELYIASSAQLHREEATSTDIKEYCDNHSGDCPSNYETYWPDCDVSGVWVEPSGTSFINLIDNSSWVITVGNTQSVTLRATGNSSDCATIIPQTDNSIAANAVQSNRSYTLRASAKARKRTFTVGFNGNVGSNNHPIINLYIDSKYGSRNEQCRYDDARTNEETSTKTCTFSIFKGESVKAALEDNDDADKFSYWKCSGGSCPTSDGTNTSKEFDSFTLSDDNTELIAYFGENDKHCFFDEFKRSSVECGDDIQYCIDKCSNNDIYSTCTGAVDGNSLYPNAKWHLISGYLSQIVVGSSGEIHIDKSAVKKQKQSARNPVMVLSTVNAGILGTLKALINVPRVTTSYDNSSANIKNSGFMLRANTYGNDYFMLNLYENSSGALEAQLWKGSTSLTSTLTNSNGYKAYVSTSKMVMATISITSSGTIEVRANIGDFYGDSPSEYKCSFDLSEFNNPLADAAHEYVGFSLGDPNFKIYGIGWKSATYNSECYDTYPTVKCSFAAVATDGVIKTDTLVKPWVGHSGWFDSKGCTPLYYYYNGNDASTTCSGESCYDGYKFDKSGIGAHGYTEAGTEYKTAKAWLGNCTNVDETAMAWGVSASEQRAHCGAFWTGEFKECLAHQDLFSGSKSIGSLEETIVFENKQNLRAATLHVTLENTDNNEVEIWLVSESENWGEYDHESHSVSMNGTTRSFNIMQEFATGSNGFDPENVKQIVLKNHGSTSVTVTSITSTCANAIGLTYCRAEYDGDNWNVTTQVTNKSLISKQQITAAVDGSNLINETKDAVGNDGIVWNGDMATLSIPDANVYNYQGKSYVFNATITGTSGQTVSKQCSVSPDPIGRIGVDCSVISAVASGARFPTFNVNFNGCPGNGCGYEIYLDNGYTPFATGTEKTAARHSANQSETCDRTEGCEHTYTVKSTANPALFVDCSASFKVQRNADDIPPSVTCGISTNPTEFSSNPISVSDNVYFLARNNESVEKQYPVTLKNGEIQLGTATLSNWSGLTNIKDLGTLSAGDYTYSLYYNNEKICDIPVTVNEESGACHISGKMYEGQVISMNVSGVTKNIRYTWTLNGDSQPIDCNPSNCWNNTRTAPTTPGTYSYSVTSGSSKICEGSVTIEPMLSCSVTPSELNKKAYYTFTATRNQNCWNCYYTYDSGTQSVYFPDNSNTIELAKMATVAGGKTLTLACTCGDNNHGASCSKNITINNTEDPLTCPTDPNPYEWECQTENGAGNINNWGTGARCVKIKASKVTVQSSNANGRAFCVNGNEAEMSGNDITTKEYSAADDGYITVCATAGDYSYTRIGWYNCKKSAEEITFDCNTNNSTDLTGSGNHSVSANTCYSFRCYFGTDGANTGSWNFSAPVAGTKMTYTDCSGNTQTYTFQYDNYWYEKINIGACRIYLKSTADMTIADCDWKN</sequence>
<keyword evidence="2" id="KW-1185">Reference proteome</keyword>
<organism evidence="1 2">
    <name type="scientific">Fibrobacter succinogenes (strain ATCC 19169 / S85)</name>
    <dbReference type="NCBI Taxonomy" id="59374"/>
    <lineage>
        <taxon>Bacteria</taxon>
        <taxon>Pseudomonadati</taxon>
        <taxon>Fibrobacterota</taxon>
        <taxon>Fibrobacteria</taxon>
        <taxon>Fibrobacterales</taxon>
        <taxon>Fibrobacteraceae</taxon>
        <taxon>Fibrobacter</taxon>
    </lineage>
</organism>
<gene>
    <name evidence="1" type="ordered locus">Fisuc_0772</name>
</gene>
<dbReference type="Proteomes" id="UP000001497">
    <property type="component" value="Chromosome"/>
</dbReference>
<reference evidence="1" key="1">
    <citation type="submission" date="2009-10" db="EMBL/GenBank/DDBJ databases">
        <title>Complete sequence of Fibrobacter succinogenes subsp. succinogenes S85.</title>
        <authorList>
            <consortium name="US DOE Joint Genome Institute"/>
            <person name="Lucas S."/>
            <person name="Copeland A."/>
            <person name="Lapidus A."/>
            <person name="Glavina del Rio T."/>
            <person name="Tice H."/>
            <person name="Bruce D."/>
            <person name="Goodwin L."/>
            <person name="Pitluck S."/>
            <person name="Chertkov O."/>
            <person name="Detter J.C."/>
            <person name="Han C."/>
            <person name="Tapia R."/>
            <person name="Larimer F."/>
            <person name="Land M."/>
            <person name="Hauser L."/>
            <person name="Kyrpides N."/>
            <person name="Mikhailova N."/>
            <person name="Weimer P.J."/>
            <person name="Stevenson D.M."/>
            <person name="Boyum J."/>
            <person name="Brumm P.I."/>
            <person name="Mead D."/>
        </authorList>
    </citation>
    <scope>NUCLEOTIDE SEQUENCE [LARGE SCALE GENOMIC DNA]</scope>
    <source>
        <strain evidence="1">S85</strain>
    </source>
</reference>
<evidence type="ECO:0000313" key="2">
    <source>
        <dbReference type="Proteomes" id="UP000001497"/>
    </source>
</evidence>
<evidence type="ECO:0000313" key="1">
    <source>
        <dbReference type="EMBL" id="ACX74382.1"/>
    </source>
</evidence>